<dbReference type="Pfam" id="PF00069">
    <property type="entry name" value="Pkinase"/>
    <property type="match status" value="1"/>
</dbReference>
<keyword evidence="4" id="KW-0418">Kinase</keyword>
<dbReference type="GO" id="GO:0005524">
    <property type="term" value="F:ATP binding"/>
    <property type="evidence" value="ECO:0007669"/>
    <property type="project" value="UniProtKB-KW"/>
</dbReference>
<keyword evidence="5" id="KW-0067">ATP-binding</keyword>
<dbReference type="Gene3D" id="3.30.200.20">
    <property type="entry name" value="Phosphorylase Kinase, domain 1"/>
    <property type="match status" value="1"/>
</dbReference>
<dbReference type="InterPro" id="IPR000719">
    <property type="entry name" value="Prot_kinase_dom"/>
</dbReference>
<evidence type="ECO:0000313" key="8">
    <source>
        <dbReference type="EMBL" id="MBB5804304.1"/>
    </source>
</evidence>
<dbReference type="InterPro" id="IPR008271">
    <property type="entry name" value="Ser/Thr_kinase_AS"/>
</dbReference>
<dbReference type="PANTHER" id="PTHR43671">
    <property type="entry name" value="SERINE/THREONINE-PROTEIN KINASE NEK"/>
    <property type="match status" value="1"/>
</dbReference>
<evidence type="ECO:0000256" key="1">
    <source>
        <dbReference type="ARBA" id="ARBA00012513"/>
    </source>
</evidence>
<dbReference type="GO" id="GO:0004674">
    <property type="term" value="F:protein serine/threonine kinase activity"/>
    <property type="evidence" value="ECO:0007669"/>
    <property type="project" value="UniProtKB-EC"/>
</dbReference>
<name>A0A7W9HL73_9PSEU</name>
<keyword evidence="9" id="KW-1185">Reference proteome</keyword>
<evidence type="ECO:0000256" key="3">
    <source>
        <dbReference type="ARBA" id="ARBA00022741"/>
    </source>
</evidence>
<dbReference type="InterPro" id="IPR011009">
    <property type="entry name" value="Kinase-like_dom_sf"/>
</dbReference>
<gene>
    <name evidence="8" type="ORF">F4560_004072</name>
</gene>
<accession>A0A7W9HL73</accession>
<evidence type="ECO:0000256" key="4">
    <source>
        <dbReference type="ARBA" id="ARBA00022777"/>
    </source>
</evidence>
<dbReference type="CDD" id="cd14014">
    <property type="entry name" value="STKc_PknB_like"/>
    <property type="match status" value="1"/>
</dbReference>
<dbReference type="SUPFAM" id="SSF56112">
    <property type="entry name" value="Protein kinase-like (PK-like)"/>
    <property type="match status" value="1"/>
</dbReference>
<organism evidence="8 9">
    <name type="scientific">Saccharothrix ecbatanensis</name>
    <dbReference type="NCBI Taxonomy" id="1105145"/>
    <lineage>
        <taxon>Bacteria</taxon>
        <taxon>Bacillati</taxon>
        <taxon>Actinomycetota</taxon>
        <taxon>Actinomycetes</taxon>
        <taxon>Pseudonocardiales</taxon>
        <taxon>Pseudonocardiaceae</taxon>
        <taxon>Saccharothrix</taxon>
    </lineage>
</organism>
<feature type="domain" description="Protein kinase" evidence="7">
    <location>
        <begin position="15"/>
        <end position="276"/>
    </location>
</feature>
<dbReference type="EMBL" id="JACHMO010000001">
    <property type="protein sequence ID" value="MBB5804304.1"/>
    <property type="molecule type" value="Genomic_DNA"/>
</dbReference>
<keyword evidence="3" id="KW-0547">Nucleotide-binding</keyword>
<evidence type="ECO:0000256" key="5">
    <source>
        <dbReference type="ARBA" id="ARBA00022840"/>
    </source>
</evidence>
<keyword evidence="2" id="KW-0808">Transferase</keyword>
<reference evidence="8 9" key="1">
    <citation type="submission" date="2020-08" db="EMBL/GenBank/DDBJ databases">
        <title>Sequencing the genomes of 1000 actinobacteria strains.</title>
        <authorList>
            <person name="Klenk H.-P."/>
        </authorList>
    </citation>
    <scope>NUCLEOTIDE SEQUENCE [LARGE SCALE GENOMIC DNA]</scope>
    <source>
        <strain evidence="8 9">DSM 45486</strain>
    </source>
</reference>
<feature type="region of interest" description="Disordered" evidence="6">
    <location>
        <begin position="325"/>
        <end position="452"/>
    </location>
</feature>
<dbReference type="EC" id="2.7.11.1" evidence="1"/>
<proteinExistence type="predicted"/>
<dbReference type="SMART" id="SM00220">
    <property type="entry name" value="S_TKc"/>
    <property type="match status" value="1"/>
</dbReference>
<sequence>MWDGDLTGEVVDGRYALGALYGSGGMAEVYRAFDTRLDRKVAIKFFQGEASGEDRIRLDREAQVLGEMNCPGLVEVYGTGVFRGRPYFVMQAVEGGTLRRRMRGAMAPEVVATVGAQIAGVLAHVHAQDVVHRDVKPSNILLDTEGRRAYLADFGLALQGQVTRVTRSGILVGTAGYLAPEQVRGGDVLPAADVYALGLVLLECLTGRPEYPGGDTEAALSRLHREPRIPANLPEPWTAVLAGMTASDPTKRPTAAKCRRMLEEAARASVGLLPLVELAVVDRAEVAVERKKGKNRAVLAGAAVAAGALALLGAVTLGDAFAPGSGSGEHAGQTTTTTATEPVAGQAPMSGVVDPNSPVTDTVRDGAPAQARPAGSTEEDGTVGGVTPGAGTDVPADGVDDGDTTTATTTKARKEPVDPGTKTPPNPPVVTPTPVIPTTGPPAREGAVTGRG</sequence>
<dbReference type="PROSITE" id="PS50011">
    <property type="entry name" value="PROTEIN_KINASE_DOM"/>
    <property type="match status" value="1"/>
</dbReference>
<dbReference type="PROSITE" id="PS00108">
    <property type="entry name" value="PROTEIN_KINASE_ST"/>
    <property type="match status" value="1"/>
</dbReference>
<protein>
    <recommendedName>
        <fullName evidence="1">non-specific serine/threonine protein kinase</fullName>
        <ecNumber evidence="1">2.7.11.1</ecNumber>
    </recommendedName>
</protein>
<dbReference type="Proteomes" id="UP000552097">
    <property type="component" value="Unassembled WGS sequence"/>
</dbReference>
<evidence type="ECO:0000259" key="7">
    <source>
        <dbReference type="PROSITE" id="PS50011"/>
    </source>
</evidence>
<comment type="caution">
    <text evidence="8">The sequence shown here is derived from an EMBL/GenBank/DDBJ whole genome shotgun (WGS) entry which is preliminary data.</text>
</comment>
<dbReference type="PANTHER" id="PTHR43671:SF13">
    <property type="entry name" value="SERINE_THREONINE-PROTEIN KINASE NEK2"/>
    <property type="match status" value="1"/>
</dbReference>
<evidence type="ECO:0000256" key="6">
    <source>
        <dbReference type="SAM" id="MobiDB-lite"/>
    </source>
</evidence>
<dbReference type="AlphaFoldDB" id="A0A7W9HL73"/>
<dbReference type="InterPro" id="IPR050660">
    <property type="entry name" value="NEK_Ser/Thr_kinase"/>
</dbReference>
<evidence type="ECO:0000256" key="2">
    <source>
        <dbReference type="ARBA" id="ARBA00022679"/>
    </source>
</evidence>
<feature type="compositionally biased region" description="Pro residues" evidence="6">
    <location>
        <begin position="422"/>
        <end position="435"/>
    </location>
</feature>
<evidence type="ECO:0000313" key="9">
    <source>
        <dbReference type="Proteomes" id="UP000552097"/>
    </source>
</evidence>
<dbReference type="RefSeq" id="WP_184922094.1">
    <property type="nucleotide sequence ID" value="NZ_JACHMO010000001.1"/>
</dbReference>
<dbReference type="Gene3D" id="1.10.510.10">
    <property type="entry name" value="Transferase(Phosphotransferase) domain 1"/>
    <property type="match status" value="1"/>
</dbReference>